<evidence type="ECO:0000256" key="7">
    <source>
        <dbReference type="ARBA" id="ARBA00023136"/>
    </source>
</evidence>
<proteinExistence type="inferred from homology"/>
<keyword evidence="9" id="KW-0614">Plasmid</keyword>
<keyword evidence="4" id="KW-1003">Cell membrane</keyword>
<comment type="subcellular location">
    <subcellularLocation>
        <location evidence="1">Cell membrane</location>
        <topology evidence="1">Multi-pass membrane protein</topology>
    </subcellularLocation>
</comment>
<evidence type="ECO:0000313" key="9">
    <source>
        <dbReference type="EMBL" id="ACK73812.1"/>
    </source>
</evidence>
<feature type="transmembrane region" description="Helical" evidence="8">
    <location>
        <begin position="117"/>
        <end position="135"/>
    </location>
</feature>
<dbReference type="InterPro" id="IPR000522">
    <property type="entry name" value="ABC_transptr_permease_BtuC"/>
</dbReference>
<dbReference type="OrthoDB" id="9811721at2"/>
<evidence type="ECO:0000313" key="10">
    <source>
        <dbReference type="Proteomes" id="UP000002384"/>
    </source>
</evidence>
<reference evidence="10" key="1">
    <citation type="journal article" date="2011" name="MBio">
        <title>Novel metabolic attributes of the genus Cyanothece, comprising a group of unicellular nitrogen-fixing Cyanobacteria.</title>
        <authorList>
            <person name="Bandyopadhyay A."/>
            <person name="Elvitigala T."/>
            <person name="Welsh E."/>
            <person name="Stockel J."/>
            <person name="Liberton M."/>
            <person name="Min H."/>
            <person name="Sherman L.A."/>
            <person name="Pakrasi H.B."/>
        </authorList>
    </citation>
    <scope>NUCLEOTIDE SEQUENCE [LARGE SCALE GENOMIC DNA]</scope>
    <source>
        <strain evidence="10">PCC 7424</strain>
        <plasmid evidence="10">pP742401</plasmid>
    </source>
</reference>
<evidence type="ECO:0000256" key="3">
    <source>
        <dbReference type="ARBA" id="ARBA00022448"/>
    </source>
</evidence>
<dbReference type="RefSeq" id="WP_012599713.1">
    <property type="nucleotide sequence ID" value="NC_011738.1"/>
</dbReference>
<dbReference type="Pfam" id="PF01032">
    <property type="entry name" value="FecCD"/>
    <property type="match status" value="1"/>
</dbReference>
<evidence type="ECO:0000256" key="2">
    <source>
        <dbReference type="ARBA" id="ARBA00007935"/>
    </source>
</evidence>
<dbReference type="GO" id="GO:0022857">
    <property type="term" value="F:transmembrane transporter activity"/>
    <property type="evidence" value="ECO:0007669"/>
    <property type="project" value="InterPro"/>
</dbReference>
<dbReference type="SUPFAM" id="SSF81345">
    <property type="entry name" value="ABC transporter involved in vitamin B12 uptake, BtuC"/>
    <property type="match status" value="1"/>
</dbReference>
<keyword evidence="6 8" id="KW-1133">Transmembrane helix</keyword>
<feature type="transmembrane region" description="Helical" evidence="8">
    <location>
        <begin position="262"/>
        <end position="286"/>
    </location>
</feature>
<dbReference type="CDD" id="cd06550">
    <property type="entry name" value="TM_ABC_iron-siderophores_like"/>
    <property type="match status" value="1"/>
</dbReference>
<dbReference type="Gene3D" id="1.10.3470.10">
    <property type="entry name" value="ABC transporter involved in vitamin B12 uptake, BtuC"/>
    <property type="match status" value="1"/>
</dbReference>
<sequence length="353" mass="37389">MVKPWHNENNSFLVIRPQGIPMSFRFQRQVLRILPILGLITLIGMIVSVSIGDYPISMINALKTVGGIGTITPNEQLIVNTLRFPRTLVAFLVGVGLGCAGTITQGITRNPLASPDIIGINAGASLATVTLIVLLPDISATMLPLAAFGGALIVSLLIYWAAWRSGGSSGRLILIGVGFSLIAGALTNIMLTFGRIGQVSQALVWLAGSVYGRSWEQASAILPWIVFFGLLSFFLTRELNILSLGDDLARSLGCSLGWQRGLLLLCSVALAGASVSVAGTIGFVGLMAPHLARQLVGVSYQGLLPTAAMMGGMLVVVADLLGRLLFFSIEIPCGLITSVIGAPYFIYLLIRNR</sequence>
<keyword evidence="7 8" id="KW-0472">Membrane</keyword>
<dbReference type="GO" id="GO:0033214">
    <property type="term" value="P:siderophore-iron import into cell"/>
    <property type="evidence" value="ECO:0007669"/>
    <property type="project" value="TreeGrafter"/>
</dbReference>
<evidence type="ECO:0000256" key="4">
    <source>
        <dbReference type="ARBA" id="ARBA00022475"/>
    </source>
</evidence>
<keyword evidence="10" id="KW-1185">Reference proteome</keyword>
<dbReference type="Proteomes" id="UP000002384">
    <property type="component" value="Plasmid pP742401"/>
</dbReference>
<feature type="transmembrane region" description="Helical" evidence="8">
    <location>
        <begin position="324"/>
        <end position="350"/>
    </location>
</feature>
<feature type="transmembrane region" description="Helical" evidence="8">
    <location>
        <begin position="87"/>
        <end position="105"/>
    </location>
</feature>
<feature type="transmembrane region" description="Helical" evidence="8">
    <location>
        <begin position="298"/>
        <end position="318"/>
    </location>
</feature>
<dbReference type="GO" id="GO:0005886">
    <property type="term" value="C:plasma membrane"/>
    <property type="evidence" value="ECO:0007669"/>
    <property type="project" value="UniProtKB-SubCell"/>
</dbReference>
<feature type="transmembrane region" description="Helical" evidence="8">
    <location>
        <begin position="141"/>
        <end position="160"/>
    </location>
</feature>
<dbReference type="EMBL" id="CP001292">
    <property type="protein sequence ID" value="ACK73812.1"/>
    <property type="molecule type" value="Genomic_DNA"/>
</dbReference>
<gene>
    <name evidence="9" type="ordered locus">PCC7424_5747</name>
</gene>
<evidence type="ECO:0000256" key="8">
    <source>
        <dbReference type="SAM" id="Phobius"/>
    </source>
</evidence>
<comment type="similarity">
    <text evidence="2">Belongs to the binding-protein-dependent transport system permease family. FecCD subfamily.</text>
</comment>
<evidence type="ECO:0000256" key="5">
    <source>
        <dbReference type="ARBA" id="ARBA00022692"/>
    </source>
</evidence>
<name>B7KLZ0_GLOC7</name>
<keyword evidence="5 8" id="KW-0812">Transmembrane</keyword>
<dbReference type="eggNOG" id="COG0609">
    <property type="taxonomic scope" value="Bacteria"/>
</dbReference>
<geneLocation type="plasmid" evidence="9 10">
    <name>pP742401</name>
</geneLocation>
<dbReference type="PANTHER" id="PTHR30472:SF24">
    <property type="entry name" value="FERRIC ENTEROBACTIN TRANSPORT SYSTEM PERMEASE PROTEIN FEPG"/>
    <property type="match status" value="1"/>
</dbReference>
<dbReference type="InterPro" id="IPR037294">
    <property type="entry name" value="ABC_BtuC-like"/>
</dbReference>
<evidence type="ECO:0000256" key="1">
    <source>
        <dbReference type="ARBA" id="ARBA00004651"/>
    </source>
</evidence>
<accession>B7KLZ0</accession>
<dbReference type="AlphaFoldDB" id="B7KLZ0"/>
<dbReference type="HOGENOM" id="CLU_013016_1_1_3"/>
<feature type="transmembrane region" description="Helical" evidence="8">
    <location>
        <begin position="30"/>
        <end position="51"/>
    </location>
</feature>
<dbReference type="FunFam" id="1.10.3470.10:FF:000001">
    <property type="entry name" value="Vitamin B12 ABC transporter permease BtuC"/>
    <property type="match status" value="1"/>
</dbReference>
<keyword evidence="3" id="KW-0813">Transport</keyword>
<feature type="transmembrane region" description="Helical" evidence="8">
    <location>
        <begin position="221"/>
        <end position="242"/>
    </location>
</feature>
<dbReference type="PANTHER" id="PTHR30472">
    <property type="entry name" value="FERRIC ENTEROBACTIN TRANSPORT SYSTEM PERMEASE PROTEIN"/>
    <property type="match status" value="1"/>
</dbReference>
<dbReference type="KEGG" id="cyc:PCC7424_5747"/>
<feature type="transmembrane region" description="Helical" evidence="8">
    <location>
        <begin position="172"/>
        <end position="190"/>
    </location>
</feature>
<organism evidence="9 10">
    <name type="scientific">Gloeothece citriformis (strain PCC 7424)</name>
    <name type="common">Cyanothece sp. (strain PCC 7424)</name>
    <dbReference type="NCBI Taxonomy" id="65393"/>
    <lineage>
        <taxon>Bacteria</taxon>
        <taxon>Bacillati</taxon>
        <taxon>Cyanobacteriota</taxon>
        <taxon>Cyanophyceae</taxon>
        <taxon>Oscillatoriophycideae</taxon>
        <taxon>Chroococcales</taxon>
        <taxon>Aphanothecaceae</taxon>
        <taxon>Gloeothece</taxon>
        <taxon>Gloeothece citriformis</taxon>
    </lineage>
</organism>
<evidence type="ECO:0000256" key="6">
    <source>
        <dbReference type="ARBA" id="ARBA00022989"/>
    </source>
</evidence>
<protein>
    <submittedName>
        <fullName evidence="9">Transport system permease protein</fullName>
    </submittedName>
</protein>